<keyword evidence="3" id="KW-1185">Reference proteome</keyword>
<sequence length="151" mass="16722">MTASGRWVYTILQPILGNAPGALCRGDERKQETRHRPPINHMLQLSDAFGQWRTKTLQNTTGKIHAVHIDTSPLPANRDVDEMQNSKAKYRTLISYAPLSPSPSPQAQYPHGQSPHPAQAHGPGSASLVTSRVLNVNWTSCLFPPTLLLRR</sequence>
<protein>
    <submittedName>
        <fullName evidence="2">Uncharacterized protein</fullName>
    </submittedName>
</protein>
<dbReference type="AlphaFoldDB" id="A0A6A6WP84"/>
<accession>A0A6A6WP84</accession>
<name>A0A6A6WP84_9PLEO</name>
<evidence type="ECO:0000313" key="2">
    <source>
        <dbReference type="EMBL" id="KAF2785748.1"/>
    </source>
</evidence>
<organism evidence="2 3">
    <name type="scientific">Melanomma pulvis-pyrius CBS 109.77</name>
    <dbReference type="NCBI Taxonomy" id="1314802"/>
    <lineage>
        <taxon>Eukaryota</taxon>
        <taxon>Fungi</taxon>
        <taxon>Dikarya</taxon>
        <taxon>Ascomycota</taxon>
        <taxon>Pezizomycotina</taxon>
        <taxon>Dothideomycetes</taxon>
        <taxon>Pleosporomycetidae</taxon>
        <taxon>Pleosporales</taxon>
        <taxon>Melanommataceae</taxon>
        <taxon>Melanomma</taxon>
    </lineage>
</organism>
<evidence type="ECO:0000313" key="3">
    <source>
        <dbReference type="Proteomes" id="UP000799757"/>
    </source>
</evidence>
<proteinExistence type="predicted"/>
<feature type="region of interest" description="Disordered" evidence="1">
    <location>
        <begin position="95"/>
        <end position="126"/>
    </location>
</feature>
<evidence type="ECO:0000256" key="1">
    <source>
        <dbReference type="SAM" id="MobiDB-lite"/>
    </source>
</evidence>
<dbReference type="EMBL" id="MU002697">
    <property type="protein sequence ID" value="KAF2785748.1"/>
    <property type="molecule type" value="Genomic_DNA"/>
</dbReference>
<feature type="compositionally biased region" description="Low complexity" evidence="1">
    <location>
        <begin position="95"/>
        <end position="110"/>
    </location>
</feature>
<dbReference type="Proteomes" id="UP000799757">
    <property type="component" value="Unassembled WGS sequence"/>
</dbReference>
<reference evidence="2" key="1">
    <citation type="journal article" date="2020" name="Stud. Mycol.">
        <title>101 Dothideomycetes genomes: a test case for predicting lifestyles and emergence of pathogens.</title>
        <authorList>
            <person name="Haridas S."/>
            <person name="Albert R."/>
            <person name="Binder M."/>
            <person name="Bloem J."/>
            <person name="Labutti K."/>
            <person name="Salamov A."/>
            <person name="Andreopoulos B."/>
            <person name="Baker S."/>
            <person name="Barry K."/>
            <person name="Bills G."/>
            <person name="Bluhm B."/>
            <person name="Cannon C."/>
            <person name="Castanera R."/>
            <person name="Culley D."/>
            <person name="Daum C."/>
            <person name="Ezra D."/>
            <person name="Gonzalez J."/>
            <person name="Henrissat B."/>
            <person name="Kuo A."/>
            <person name="Liang C."/>
            <person name="Lipzen A."/>
            <person name="Lutzoni F."/>
            <person name="Magnuson J."/>
            <person name="Mondo S."/>
            <person name="Nolan M."/>
            <person name="Ohm R."/>
            <person name="Pangilinan J."/>
            <person name="Park H.-J."/>
            <person name="Ramirez L."/>
            <person name="Alfaro M."/>
            <person name="Sun H."/>
            <person name="Tritt A."/>
            <person name="Yoshinaga Y."/>
            <person name="Zwiers L.-H."/>
            <person name="Turgeon B."/>
            <person name="Goodwin S."/>
            <person name="Spatafora J."/>
            <person name="Crous P."/>
            <person name="Grigoriev I."/>
        </authorList>
    </citation>
    <scope>NUCLEOTIDE SEQUENCE</scope>
    <source>
        <strain evidence="2">CBS 109.77</strain>
    </source>
</reference>
<gene>
    <name evidence="2" type="ORF">K505DRAFT_164031</name>
</gene>